<organism evidence="9">
    <name type="scientific">Attheya septentrionalis</name>
    <dbReference type="NCBI Taxonomy" id="420275"/>
    <lineage>
        <taxon>Eukaryota</taxon>
        <taxon>Sar</taxon>
        <taxon>Stramenopiles</taxon>
        <taxon>Ochrophyta</taxon>
        <taxon>Bacillariophyta</taxon>
        <taxon>Coscinodiscophyceae</taxon>
        <taxon>Chaetocerotophycidae</taxon>
        <taxon>Chaetocerotales</taxon>
        <taxon>Attheyaceae</taxon>
        <taxon>Attheya</taxon>
    </lineage>
</organism>
<gene>
    <name evidence="9" type="ORF">ASEP1449_LOCUS2308</name>
</gene>
<dbReference type="InterPro" id="IPR008568">
    <property type="entry name" value="EMC3"/>
</dbReference>
<evidence type="ECO:0000256" key="6">
    <source>
        <dbReference type="ARBA" id="ARBA00023136"/>
    </source>
</evidence>
<dbReference type="SMART" id="SM01415">
    <property type="entry name" value="DUF106"/>
    <property type="match status" value="1"/>
</dbReference>
<accession>A0A7S2U7G8</accession>
<keyword evidence="6 8" id="KW-0472">Membrane</keyword>
<evidence type="ECO:0000256" key="8">
    <source>
        <dbReference type="SAM" id="Phobius"/>
    </source>
</evidence>
<dbReference type="InterPro" id="IPR002809">
    <property type="entry name" value="EMC3/TMCO1"/>
</dbReference>
<proteinExistence type="inferred from homology"/>
<evidence type="ECO:0000256" key="2">
    <source>
        <dbReference type="ARBA" id="ARBA00005376"/>
    </source>
</evidence>
<feature type="compositionally biased region" description="Acidic residues" evidence="7">
    <location>
        <begin position="134"/>
        <end position="146"/>
    </location>
</feature>
<dbReference type="EMBL" id="HBHQ01003500">
    <property type="protein sequence ID" value="CAD9810485.1"/>
    <property type="molecule type" value="Transcribed_RNA"/>
</dbReference>
<feature type="region of interest" description="Disordered" evidence="7">
    <location>
        <begin position="326"/>
        <end position="357"/>
    </location>
</feature>
<evidence type="ECO:0000256" key="3">
    <source>
        <dbReference type="ARBA" id="ARBA00020822"/>
    </source>
</evidence>
<evidence type="ECO:0000256" key="7">
    <source>
        <dbReference type="SAM" id="MobiDB-lite"/>
    </source>
</evidence>
<feature type="compositionally biased region" description="Low complexity" evidence="7">
    <location>
        <begin position="296"/>
        <end position="309"/>
    </location>
</feature>
<sequence>MATVWLEEDGPSLSVAAGASLLNENLMLDKAIRDWVVLPLLAIMIAAGLLRHYMMALLKGSTGKPVAITEARAKGCLQRSARLRGDSYILPSKWEARRRYLSRPSHSDDAHSSSQSVSDAGGYLREEAEWATLEAEERENNPDDPDGTNSATAGGMDMMNPMSMMDGMKGQMAFMAQNMIMMQGISHFFQGYVLVKVPFPLTNGFKQMFQRGLDLKSLETSYVSSVSWYFLVMYGLRAFFRLAIGDPPMESMESTDLQRRLGLNTNAPAGPQTFDAPKILTNEADHLELVPSRKSATNTTTGGTTAGTGLELAEKRLLGKRYPKKKLSLSSSHNPGDDIFGFSSSSTKSSKSKPKRS</sequence>
<evidence type="ECO:0000256" key="4">
    <source>
        <dbReference type="ARBA" id="ARBA00022692"/>
    </source>
</evidence>
<protein>
    <recommendedName>
        <fullName evidence="3">ER membrane protein complex subunit 3</fullName>
    </recommendedName>
</protein>
<feature type="transmembrane region" description="Helical" evidence="8">
    <location>
        <begin position="35"/>
        <end position="54"/>
    </location>
</feature>
<evidence type="ECO:0000313" key="9">
    <source>
        <dbReference type="EMBL" id="CAD9810485.1"/>
    </source>
</evidence>
<dbReference type="PANTHER" id="PTHR13116:SF5">
    <property type="entry name" value="ER MEMBRANE PROTEIN COMPLEX SUBUNIT 3"/>
    <property type="match status" value="1"/>
</dbReference>
<evidence type="ECO:0000256" key="5">
    <source>
        <dbReference type="ARBA" id="ARBA00022989"/>
    </source>
</evidence>
<name>A0A7S2U7G8_9STRA</name>
<evidence type="ECO:0000256" key="1">
    <source>
        <dbReference type="ARBA" id="ARBA00004141"/>
    </source>
</evidence>
<comment type="similarity">
    <text evidence="2">Belongs to the EMC3 family.</text>
</comment>
<keyword evidence="5 8" id="KW-1133">Transmembrane helix</keyword>
<dbReference type="Pfam" id="PF01956">
    <property type="entry name" value="EMC3_TMCO1"/>
    <property type="match status" value="1"/>
</dbReference>
<comment type="subcellular location">
    <subcellularLocation>
        <location evidence="1">Membrane</location>
        <topology evidence="1">Multi-pass membrane protein</topology>
    </subcellularLocation>
</comment>
<feature type="region of interest" description="Disordered" evidence="7">
    <location>
        <begin position="134"/>
        <end position="156"/>
    </location>
</feature>
<dbReference type="AlphaFoldDB" id="A0A7S2U7G8"/>
<dbReference type="PANTHER" id="PTHR13116">
    <property type="entry name" value="ER MEMBRANE PROTEIN COMPLEX SUBUNIT 3"/>
    <property type="match status" value="1"/>
</dbReference>
<dbReference type="GO" id="GO:0072546">
    <property type="term" value="C:EMC complex"/>
    <property type="evidence" value="ECO:0007669"/>
    <property type="project" value="TreeGrafter"/>
</dbReference>
<feature type="region of interest" description="Disordered" evidence="7">
    <location>
        <begin position="291"/>
        <end position="310"/>
    </location>
</feature>
<keyword evidence="4 8" id="KW-0812">Transmembrane</keyword>
<reference evidence="9" key="1">
    <citation type="submission" date="2021-01" db="EMBL/GenBank/DDBJ databases">
        <authorList>
            <person name="Corre E."/>
            <person name="Pelletier E."/>
            <person name="Niang G."/>
            <person name="Scheremetjew M."/>
            <person name="Finn R."/>
            <person name="Kale V."/>
            <person name="Holt S."/>
            <person name="Cochrane G."/>
            <person name="Meng A."/>
            <person name="Brown T."/>
            <person name="Cohen L."/>
        </authorList>
    </citation>
    <scope>NUCLEOTIDE SEQUENCE</scope>
    <source>
        <strain evidence="9">CCMP2084</strain>
    </source>
</reference>
<dbReference type="GO" id="GO:0034975">
    <property type="term" value="P:protein folding in endoplasmic reticulum"/>
    <property type="evidence" value="ECO:0007669"/>
    <property type="project" value="TreeGrafter"/>
</dbReference>